<protein>
    <submittedName>
        <fullName evidence="1">Uncharacterized protein</fullName>
    </submittedName>
</protein>
<reference evidence="1" key="1">
    <citation type="submission" date="2014-11" db="EMBL/GenBank/DDBJ databases">
        <authorList>
            <person name="Amaro Gonzalez C."/>
        </authorList>
    </citation>
    <scope>NUCLEOTIDE SEQUENCE</scope>
</reference>
<name>A0A0E9R5C7_ANGAN</name>
<dbReference type="EMBL" id="GBXM01085024">
    <property type="protein sequence ID" value="JAH23553.1"/>
    <property type="molecule type" value="Transcribed_RNA"/>
</dbReference>
<proteinExistence type="predicted"/>
<organism evidence="1">
    <name type="scientific">Anguilla anguilla</name>
    <name type="common">European freshwater eel</name>
    <name type="synonym">Muraena anguilla</name>
    <dbReference type="NCBI Taxonomy" id="7936"/>
    <lineage>
        <taxon>Eukaryota</taxon>
        <taxon>Metazoa</taxon>
        <taxon>Chordata</taxon>
        <taxon>Craniata</taxon>
        <taxon>Vertebrata</taxon>
        <taxon>Euteleostomi</taxon>
        <taxon>Actinopterygii</taxon>
        <taxon>Neopterygii</taxon>
        <taxon>Teleostei</taxon>
        <taxon>Anguilliformes</taxon>
        <taxon>Anguillidae</taxon>
        <taxon>Anguilla</taxon>
    </lineage>
</organism>
<evidence type="ECO:0000313" key="1">
    <source>
        <dbReference type="EMBL" id="JAH23553.1"/>
    </source>
</evidence>
<dbReference type="AlphaFoldDB" id="A0A0E9R5C7"/>
<accession>A0A0E9R5C7</accession>
<reference evidence="1" key="2">
    <citation type="journal article" date="2015" name="Fish Shellfish Immunol.">
        <title>Early steps in the European eel (Anguilla anguilla)-Vibrio vulnificus interaction in the gills: Role of the RtxA13 toxin.</title>
        <authorList>
            <person name="Callol A."/>
            <person name="Pajuelo D."/>
            <person name="Ebbesson L."/>
            <person name="Teles M."/>
            <person name="MacKenzie S."/>
            <person name="Amaro C."/>
        </authorList>
    </citation>
    <scope>NUCLEOTIDE SEQUENCE</scope>
</reference>
<sequence>MWIEKNQKEKKTITSCQVCTLQLRAATCVQSTFILDFISQLNISCSFPCHRLCL</sequence>